<feature type="transmembrane region" description="Helical" evidence="1">
    <location>
        <begin position="113"/>
        <end position="134"/>
    </location>
</feature>
<reference evidence="2" key="2">
    <citation type="journal article" date="2021" name="Microbiome">
        <title>Successional dynamics and alternative stable states in a saline activated sludge microbial community over 9 years.</title>
        <authorList>
            <person name="Wang Y."/>
            <person name="Ye J."/>
            <person name="Ju F."/>
            <person name="Liu L."/>
            <person name="Boyd J.A."/>
            <person name="Deng Y."/>
            <person name="Parks D.H."/>
            <person name="Jiang X."/>
            <person name="Yin X."/>
            <person name="Woodcroft B.J."/>
            <person name="Tyson G.W."/>
            <person name="Hugenholtz P."/>
            <person name="Polz M.F."/>
            <person name="Zhang T."/>
        </authorList>
    </citation>
    <scope>NUCLEOTIDE SEQUENCE</scope>
    <source>
        <strain evidence="2">HKST-UBA14</strain>
    </source>
</reference>
<keyword evidence="1" id="KW-0812">Transmembrane</keyword>
<feature type="transmembrane region" description="Helical" evidence="1">
    <location>
        <begin position="34"/>
        <end position="59"/>
    </location>
</feature>
<feature type="transmembrane region" description="Helical" evidence="1">
    <location>
        <begin position="7"/>
        <end position="28"/>
    </location>
</feature>
<evidence type="ECO:0000256" key="1">
    <source>
        <dbReference type="SAM" id="Phobius"/>
    </source>
</evidence>
<keyword evidence="1" id="KW-1133">Transmembrane helix</keyword>
<dbReference type="PANTHER" id="PTHR32063:SF0">
    <property type="entry name" value="SWARMING MOTILITY PROTEIN SWRC"/>
    <property type="match status" value="1"/>
</dbReference>
<protein>
    <submittedName>
        <fullName evidence="2">Efflux RND transporter permease subunit</fullName>
    </submittedName>
</protein>
<dbReference type="EMBL" id="JAGQLK010000017">
    <property type="protein sequence ID" value="MCA9382985.1"/>
    <property type="molecule type" value="Genomic_DNA"/>
</dbReference>
<comment type="caution">
    <text evidence="2">The sequence shown here is derived from an EMBL/GenBank/DDBJ whole genome shotgun (WGS) entry which is preliminary data.</text>
</comment>
<dbReference type="Pfam" id="PF00873">
    <property type="entry name" value="ACR_tran"/>
    <property type="match status" value="1"/>
</dbReference>
<keyword evidence="1" id="KW-0472">Membrane</keyword>
<dbReference type="GO" id="GO:0005886">
    <property type="term" value="C:plasma membrane"/>
    <property type="evidence" value="ECO:0007669"/>
    <property type="project" value="TreeGrafter"/>
</dbReference>
<proteinExistence type="predicted"/>
<dbReference type="GO" id="GO:0042910">
    <property type="term" value="F:xenobiotic transmembrane transporter activity"/>
    <property type="evidence" value="ECO:0007669"/>
    <property type="project" value="TreeGrafter"/>
</dbReference>
<name>A0A955L4Y3_9BACT</name>
<feature type="non-terminal residue" evidence="2">
    <location>
        <position position="1"/>
    </location>
</feature>
<dbReference type="PANTHER" id="PTHR32063">
    <property type="match status" value="1"/>
</dbReference>
<gene>
    <name evidence="2" type="ORF">KC909_01340</name>
</gene>
<dbReference type="Proteomes" id="UP000783287">
    <property type="component" value="Unassembled WGS sequence"/>
</dbReference>
<sequence>FLYDSYLQPALVFSAVPLAFPGLFPGLFLTDNAISFFVMLGLIGLVGIVVNNSIMLLDFINHARKEGKGIADSAAQAVRIRFRPILTTSTTTIAGLFPLAISDPFWEGLSYSIIFGLISSSILVLLVFPAYYAVVEKVRLLVHAVAKKLLGR</sequence>
<dbReference type="SUPFAM" id="SSF82866">
    <property type="entry name" value="Multidrug efflux transporter AcrB transmembrane domain"/>
    <property type="match status" value="1"/>
</dbReference>
<organism evidence="2 3">
    <name type="scientific">Candidatus Dojkabacteria bacterium</name>
    <dbReference type="NCBI Taxonomy" id="2099670"/>
    <lineage>
        <taxon>Bacteria</taxon>
        <taxon>Candidatus Dojkabacteria</taxon>
    </lineage>
</organism>
<dbReference type="InterPro" id="IPR001036">
    <property type="entry name" value="Acrflvin-R"/>
</dbReference>
<evidence type="ECO:0000313" key="3">
    <source>
        <dbReference type="Proteomes" id="UP000783287"/>
    </source>
</evidence>
<accession>A0A955L4Y3</accession>
<dbReference type="Gene3D" id="1.20.1640.10">
    <property type="entry name" value="Multidrug efflux transporter AcrB transmembrane domain"/>
    <property type="match status" value="1"/>
</dbReference>
<dbReference type="AlphaFoldDB" id="A0A955L4Y3"/>
<evidence type="ECO:0000313" key="2">
    <source>
        <dbReference type="EMBL" id="MCA9382985.1"/>
    </source>
</evidence>
<reference evidence="2" key="1">
    <citation type="submission" date="2020-04" db="EMBL/GenBank/DDBJ databases">
        <authorList>
            <person name="Zhang T."/>
        </authorList>
    </citation>
    <scope>NUCLEOTIDE SEQUENCE</scope>
    <source>
        <strain evidence="2">HKST-UBA14</strain>
    </source>
</reference>